<dbReference type="InterPro" id="IPR036291">
    <property type="entry name" value="NAD(P)-bd_dom_sf"/>
</dbReference>
<dbReference type="SUPFAM" id="SSF51735">
    <property type="entry name" value="NAD(P)-binding Rossmann-fold domains"/>
    <property type="match status" value="1"/>
</dbReference>
<dbReference type="OrthoDB" id="103047at2"/>
<sequence length="347" mass="37844">MAASKLGVGIAGLGLISKTHAAAYQRMSDVVDLVAGCDVDPKATAAFAEEYGAKTYADLHDLINDPAVDVVDLILPHHLHHDAAMAVLDAGKHLILEKPVAPTYEQSVAIHRRAAEAGVHFMVAENTRYIAAYQAVERLLKEGAIGEVIHARTYLRSNEKAHLSMPGYWRTRYELGGGLVMDTGAHSFYLLKWLLGEVDELTGISRKVFPLDNEIEDTAEVFGRLKSGAHFSCGFTSVSEVPHSERLELFGTEGGILVDQMADPVVKLFRGQYDFQGEAVEGVPFGPDAWHPGGWHYESVLTEVTDYVRSLVEGRPPLIDSGDTVYAMRIVEAAYESIKSGRPVTGL</sequence>
<protein>
    <recommendedName>
        <fullName evidence="6">Gfo/Idh/MocA family oxidoreductase</fullName>
    </recommendedName>
</protein>
<evidence type="ECO:0008006" key="6">
    <source>
        <dbReference type="Google" id="ProtNLM"/>
    </source>
</evidence>
<reference evidence="4 5" key="1">
    <citation type="submission" date="2018-01" db="EMBL/GenBank/DDBJ databases">
        <title>Draft genome sequence of Nonomuraea sp. KC333.</title>
        <authorList>
            <person name="Sahin N."/>
            <person name="Saygin H."/>
            <person name="Ay H."/>
        </authorList>
    </citation>
    <scope>NUCLEOTIDE SEQUENCE [LARGE SCALE GENOMIC DNA]</scope>
    <source>
        <strain evidence="4 5">KC333</strain>
    </source>
</reference>
<dbReference type="Pfam" id="PF22725">
    <property type="entry name" value="GFO_IDH_MocA_C3"/>
    <property type="match status" value="1"/>
</dbReference>
<dbReference type="PANTHER" id="PTHR43818:SF11">
    <property type="entry name" value="BCDNA.GH03377"/>
    <property type="match status" value="1"/>
</dbReference>
<dbReference type="Gene3D" id="3.40.50.720">
    <property type="entry name" value="NAD(P)-binding Rossmann-like Domain"/>
    <property type="match status" value="1"/>
</dbReference>
<name>A0A2W2EPD7_9ACTN</name>
<dbReference type="InterPro" id="IPR050463">
    <property type="entry name" value="Gfo/Idh/MocA_oxidrdct_glycsds"/>
</dbReference>
<feature type="domain" description="GFO/IDH/MocA-like oxidoreductase" evidence="3">
    <location>
        <begin position="133"/>
        <end position="256"/>
    </location>
</feature>
<dbReference type="InterPro" id="IPR000683">
    <property type="entry name" value="Gfo/Idh/MocA-like_OxRdtase_N"/>
</dbReference>
<keyword evidence="5" id="KW-1185">Reference proteome</keyword>
<proteinExistence type="predicted"/>
<comment type="caution">
    <text evidence="4">The sequence shown here is derived from an EMBL/GenBank/DDBJ whole genome shotgun (WGS) entry which is preliminary data.</text>
</comment>
<dbReference type="InterPro" id="IPR055170">
    <property type="entry name" value="GFO_IDH_MocA-like_dom"/>
</dbReference>
<keyword evidence="1" id="KW-0560">Oxidoreductase</keyword>
<feature type="domain" description="Gfo/Idh/MocA-like oxidoreductase N-terminal" evidence="2">
    <location>
        <begin position="7"/>
        <end position="124"/>
    </location>
</feature>
<evidence type="ECO:0000313" key="5">
    <source>
        <dbReference type="Proteomes" id="UP000249304"/>
    </source>
</evidence>
<evidence type="ECO:0000313" key="4">
    <source>
        <dbReference type="EMBL" id="PZG15450.1"/>
    </source>
</evidence>
<gene>
    <name evidence="4" type="ORF">C1J01_24065</name>
</gene>
<organism evidence="4 5">
    <name type="scientific">Nonomuraea aridisoli</name>
    <dbReference type="NCBI Taxonomy" id="2070368"/>
    <lineage>
        <taxon>Bacteria</taxon>
        <taxon>Bacillati</taxon>
        <taxon>Actinomycetota</taxon>
        <taxon>Actinomycetes</taxon>
        <taxon>Streptosporangiales</taxon>
        <taxon>Streptosporangiaceae</taxon>
        <taxon>Nonomuraea</taxon>
    </lineage>
</organism>
<evidence type="ECO:0000256" key="1">
    <source>
        <dbReference type="ARBA" id="ARBA00023002"/>
    </source>
</evidence>
<dbReference type="EMBL" id="POUD01000105">
    <property type="protein sequence ID" value="PZG15450.1"/>
    <property type="molecule type" value="Genomic_DNA"/>
</dbReference>
<evidence type="ECO:0000259" key="2">
    <source>
        <dbReference type="Pfam" id="PF01408"/>
    </source>
</evidence>
<evidence type="ECO:0000259" key="3">
    <source>
        <dbReference type="Pfam" id="PF22725"/>
    </source>
</evidence>
<dbReference type="Proteomes" id="UP000249304">
    <property type="component" value="Unassembled WGS sequence"/>
</dbReference>
<dbReference type="AlphaFoldDB" id="A0A2W2EPD7"/>
<dbReference type="GO" id="GO:0016491">
    <property type="term" value="F:oxidoreductase activity"/>
    <property type="evidence" value="ECO:0007669"/>
    <property type="project" value="UniProtKB-KW"/>
</dbReference>
<dbReference type="GO" id="GO:0000166">
    <property type="term" value="F:nucleotide binding"/>
    <property type="evidence" value="ECO:0007669"/>
    <property type="project" value="InterPro"/>
</dbReference>
<accession>A0A2W2EPD7</accession>
<dbReference type="SUPFAM" id="SSF55347">
    <property type="entry name" value="Glyceraldehyde-3-phosphate dehydrogenase-like, C-terminal domain"/>
    <property type="match status" value="1"/>
</dbReference>
<dbReference type="RefSeq" id="WP_111181252.1">
    <property type="nucleotide sequence ID" value="NZ_POUD01000105.1"/>
</dbReference>
<dbReference type="Gene3D" id="3.30.360.10">
    <property type="entry name" value="Dihydrodipicolinate Reductase, domain 2"/>
    <property type="match status" value="1"/>
</dbReference>
<dbReference type="Pfam" id="PF01408">
    <property type="entry name" value="GFO_IDH_MocA"/>
    <property type="match status" value="1"/>
</dbReference>
<dbReference type="PANTHER" id="PTHR43818">
    <property type="entry name" value="BCDNA.GH03377"/>
    <property type="match status" value="1"/>
</dbReference>